<gene>
    <name evidence="4" type="ORF">EIMP300_27290</name>
</gene>
<feature type="domain" description="Amidohydrolase-related" evidence="3">
    <location>
        <begin position="5"/>
        <end position="140"/>
    </location>
</feature>
<protein>
    <recommendedName>
        <fullName evidence="3">Amidohydrolase-related domain-containing protein</fullName>
    </recommendedName>
</protein>
<accession>A0A8S0FNH5</accession>
<organism evidence="4 5">
    <name type="scientific">Escherichia coli</name>
    <dbReference type="NCBI Taxonomy" id="562"/>
    <lineage>
        <taxon>Bacteria</taxon>
        <taxon>Pseudomonadati</taxon>
        <taxon>Pseudomonadota</taxon>
        <taxon>Gammaproteobacteria</taxon>
        <taxon>Enterobacterales</taxon>
        <taxon>Enterobacteriaceae</taxon>
        <taxon>Escherichia</taxon>
    </lineage>
</organism>
<dbReference type="Gene3D" id="2.30.40.10">
    <property type="entry name" value="Urease, subunit C, domain 1"/>
    <property type="match status" value="1"/>
</dbReference>
<dbReference type="PANTHER" id="PTHR43794:SF11">
    <property type="entry name" value="AMIDOHYDROLASE-RELATED DOMAIN-CONTAINING PROTEIN"/>
    <property type="match status" value="1"/>
</dbReference>
<dbReference type="Gene3D" id="3.20.20.140">
    <property type="entry name" value="Metal-dependent hydrolases"/>
    <property type="match status" value="1"/>
</dbReference>
<evidence type="ECO:0000313" key="4">
    <source>
        <dbReference type="EMBL" id="BBU81329.1"/>
    </source>
</evidence>
<dbReference type="InterPro" id="IPR011059">
    <property type="entry name" value="Metal-dep_hydrolase_composite"/>
</dbReference>
<keyword evidence="2" id="KW-0378">Hydrolase</keyword>
<dbReference type="Pfam" id="PF01979">
    <property type="entry name" value="Amidohydro_1"/>
    <property type="match status" value="1"/>
</dbReference>
<dbReference type="SUPFAM" id="SSF51556">
    <property type="entry name" value="Metallo-dependent hydrolases"/>
    <property type="match status" value="1"/>
</dbReference>
<comment type="similarity">
    <text evidence="1">Belongs to the metallo-dependent hydrolases superfamily. ATZ/TRZ family.</text>
</comment>
<dbReference type="Proteomes" id="UP000467488">
    <property type="component" value="Chromosome"/>
</dbReference>
<dbReference type="AlphaFoldDB" id="A0A8S0FNH5"/>
<name>A0A8S0FNH5_ECOLX</name>
<proteinExistence type="inferred from homology"/>
<dbReference type="EMBL" id="AP022360">
    <property type="protein sequence ID" value="BBU81329.1"/>
    <property type="molecule type" value="Genomic_DNA"/>
</dbReference>
<sequence length="186" mass="20496">MTSSYINQRDAFLVHNARSNMNNHVGYNHHLSDIRNLALGTDGIGSDMFEEMKFAFFKHRDAGGPLWPDSFAKALANGNELMSRNFGAKFGLLEAGYKADLTICDYNSPTPLLADNIAGHIAFGMGSGSVHSVMVNGVMVYEDRQFNFDCDSIYAQARKAAASMWRRMECAGINNSSPLLSEKRGN</sequence>
<dbReference type="SUPFAM" id="SSF51338">
    <property type="entry name" value="Composite domain of metallo-dependent hydrolases"/>
    <property type="match status" value="1"/>
</dbReference>
<reference evidence="4 5" key="1">
    <citation type="submission" date="2020-01" db="EMBL/GenBank/DDBJ databases">
        <title>Dynamics of blaIMP-6 dissemination in carbapenem resistant Enterobacteriacea isolated from regional surveillance in Osaka, Japan.</title>
        <authorList>
            <person name="Abe R."/>
            <person name="Akeda Y."/>
            <person name="Sugawara Y."/>
            <person name="Yamamoto N."/>
            <person name="Tomono K."/>
            <person name="Takeuchi D."/>
            <person name="Kawahara R."/>
            <person name="Hamada S."/>
        </authorList>
    </citation>
    <scope>NUCLEOTIDE SEQUENCE [LARGE SCALE GENOMIC DNA]</scope>
    <source>
        <strain evidence="4 5">E300</strain>
    </source>
</reference>
<dbReference type="InterPro" id="IPR006680">
    <property type="entry name" value="Amidohydro-rel"/>
</dbReference>
<dbReference type="GO" id="GO:0016810">
    <property type="term" value="F:hydrolase activity, acting on carbon-nitrogen (but not peptide) bonds"/>
    <property type="evidence" value="ECO:0007669"/>
    <property type="project" value="InterPro"/>
</dbReference>
<evidence type="ECO:0000256" key="1">
    <source>
        <dbReference type="ARBA" id="ARBA00006745"/>
    </source>
</evidence>
<dbReference type="InterPro" id="IPR050287">
    <property type="entry name" value="MTA/SAH_deaminase"/>
</dbReference>
<evidence type="ECO:0000259" key="3">
    <source>
        <dbReference type="Pfam" id="PF01979"/>
    </source>
</evidence>
<dbReference type="InterPro" id="IPR032466">
    <property type="entry name" value="Metal_Hydrolase"/>
</dbReference>
<evidence type="ECO:0000313" key="5">
    <source>
        <dbReference type="Proteomes" id="UP000467488"/>
    </source>
</evidence>
<dbReference type="PANTHER" id="PTHR43794">
    <property type="entry name" value="AMINOHYDROLASE SSNA-RELATED"/>
    <property type="match status" value="1"/>
</dbReference>
<evidence type="ECO:0000256" key="2">
    <source>
        <dbReference type="ARBA" id="ARBA00022801"/>
    </source>
</evidence>